<reference evidence="3" key="1">
    <citation type="journal article" date="2019" name="Int. J. Syst. Evol. Microbiol.">
        <title>The Global Catalogue of Microorganisms (GCM) 10K type strain sequencing project: providing services to taxonomists for standard genome sequencing and annotation.</title>
        <authorList>
            <consortium name="The Broad Institute Genomics Platform"/>
            <consortium name="The Broad Institute Genome Sequencing Center for Infectious Disease"/>
            <person name="Wu L."/>
            <person name="Ma J."/>
        </authorList>
    </citation>
    <scope>NUCLEOTIDE SEQUENCE [LARGE SCALE GENOMIC DNA]</scope>
    <source>
        <strain evidence="3">JCM 13006</strain>
    </source>
</reference>
<evidence type="ECO:0000256" key="1">
    <source>
        <dbReference type="SAM" id="MobiDB-lite"/>
    </source>
</evidence>
<accession>A0ABP9DPQ5</accession>
<gene>
    <name evidence="2" type="ORF">GCM10023235_36850</name>
</gene>
<evidence type="ECO:0000313" key="3">
    <source>
        <dbReference type="Proteomes" id="UP001501752"/>
    </source>
</evidence>
<dbReference type="Proteomes" id="UP001501752">
    <property type="component" value="Unassembled WGS sequence"/>
</dbReference>
<feature type="region of interest" description="Disordered" evidence="1">
    <location>
        <begin position="27"/>
        <end position="99"/>
    </location>
</feature>
<keyword evidence="3" id="KW-1185">Reference proteome</keyword>
<feature type="compositionally biased region" description="Gly residues" evidence="1">
    <location>
        <begin position="39"/>
        <end position="57"/>
    </location>
</feature>
<feature type="compositionally biased region" description="Low complexity" evidence="1">
    <location>
        <begin position="61"/>
        <end position="76"/>
    </location>
</feature>
<comment type="caution">
    <text evidence="2">The sequence shown here is derived from an EMBL/GenBank/DDBJ whole genome shotgun (WGS) entry which is preliminary data.</text>
</comment>
<organism evidence="2 3">
    <name type="scientific">Kitasatospora terrestris</name>
    <dbReference type="NCBI Taxonomy" id="258051"/>
    <lineage>
        <taxon>Bacteria</taxon>
        <taxon>Bacillati</taxon>
        <taxon>Actinomycetota</taxon>
        <taxon>Actinomycetes</taxon>
        <taxon>Kitasatosporales</taxon>
        <taxon>Streptomycetaceae</taxon>
        <taxon>Kitasatospora</taxon>
    </lineage>
</organism>
<protein>
    <submittedName>
        <fullName evidence="2">Uncharacterized protein</fullName>
    </submittedName>
</protein>
<name>A0ABP9DPQ5_9ACTN</name>
<evidence type="ECO:0000313" key="2">
    <source>
        <dbReference type="EMBL" id="GAA4855951.1"/>
    </source>
</evidence>
<sequence length="99" mass="9604">MLGAEPGEAGGEAQVFGGRFRFSHIREDIPNQGREGTAVRGGAGGGATPTRVTGGGRRAARGSGSLGCARPGQSSRAGRRIGGSGRGGRPATDTGAAGG</sequence>
<proteinExistence type="predicted"/>
<dbReference type="EMBL" id="BAABIS010000001">
    <property type="protein sequence ID" value="GAA4855951.1"/>
    <property type="molecule type" value="Genomic_DNA"/>
</dbReference>